<name>A8XBK0_CAEBR</name>
<reference evidence="2 3" key="1">
    <citation type="journal article" date="2003" name="PLoS Biol.">
        <title>The genome sequence of Caenorhabditis briggsae: a platform for comparative genomics.</title>
        <authorList>
            <person name="Stein L.D."/>
            <person name="Bao Z."/>
            <person name="Blasiar D."/>
            <person name="Blumenthal T."/>
            <person name="Brent M.R."/>
            <person name="Chen N."/>
            <person name="Chinwalla A."/>
            <person name="Clarke L."/>
            <person name="Clee C."/>
            <person name="Coghlan A."/>
            <person name="Coulson A."/>
            <person name="D'Eustachio P."/>
            <person name="Fitch D.H."/>
            <person name="Fulton L.A."/>
            <person name="Fulton R.E."/>
            <person name="Griffiths-Jones S."/>
            <person name="Harris T.W."/>
            <person name="Hillier L.W."/>
            <person name="Kamath R."/>
            <person name="Kuwabara P.E."/>
            <person name="Mardis E.R."/>
            <person name="Marra M.A."/>
            <person name="Miner T.L."/>
            <person name="Minx P."/>
            <person name="Mullikin J.C."/>
            <person name="Plumb R.W."/>
            <person name="Rogers J."/>
            <person name="Schein J.E."/>
            <person name="Sohrmann M."/>
            <person name="Spieth J."/>
            <person name="Stajich J.E."/>
            <person name="Wei C."/>
            <person name="Willey D."/>
            <person name="Wilson R.K."/>
            <person name="Durbin R."/>
            <person name="Waterston R.H."/>
        </authorList>
    </citation>
    <scope>NUCLEOTIDE SEQUENCE [LARGE SCALE GENOMIC DNA]</scope>
    <source>
        <strain evidence="2 3">AF16</strain>
    </source>
</reference>
<dbReference type="HOGENOM" id="CLU_2962974_0_0_1"/>
<dbReference type="EMBL" id="HE601530">
    <property type="protein sequence ID" value="CAP30016.1"/>
    <property type="molecule type" value="Genomic_DNA"/>
</dbReference>
<dbReference type="WormBase" id="CBG10680">
    <property type="protein sequence ID" value="CBP08633"/>
    <property type="gene ID" value="WBGene00031984"/>
</dbReference>
<keyword evidence="1" id="KW-0812">Transmembrane</keyword>
<protein>
    <submittedName>
        <fullName evidence="2">Protein CBG10680</fullName>
    </submittedName>
</protein>
<keyword evidence="3" id="KW-1185">Reference proteome</keyword>
<evidence type="ECO:0000256" key="1">
    <source>
        <dbReference type="SAM" id="Phobius"/>
    </source>
</evidence>
<dbReference type="CTD" id="8588055"/>
<dbReference type="Proteomes" id="UP000008549">
    <property type="component" value="Unassembled WGS sequence"/>
</dbReference>
<keyword evidence="1" id="KW-0472">Membrane</keyword>
<organism evidence="2 3">
    <name type="scientific">Caenorhabditis briggsae</name>
    <dbReference type="NCBI Taxonomy" id="6238"/>
    <lineage>
        <taxon>Eukaryota</taxon>
        <taxon>Metazoa</taxon>
        <taxon>Ecdysozoa</taxon>
        <taxon>Nematoda</taxon>
        <taxon>Chromadorea</taxon>
        <taxon>Rhabditida</taxon>
        <taxon>Rhabditina</taxon>
        <taxon>Rhabditomorpha</taxon>
        <taxon>Rhabditoidea</taxon>
        <taxon>Rhabditidae</taxon>
        <taxon>Peloderinae</taxon>
        <taxon>Caenorhabditis</taxon>
    </lineage>
</organism>
<dbReference type="AlphaFoldDB" id="A8XBK0"/>
<reference evidence="2 3" key="2">
    <citation type="journal article" date="2011" name="PLoS Genet.">
        <title>Caenorhabditis briggsae recombinant inbred line genotypes reveal inter-strain incompatibility and the evolution of recombination.</title>
        <authorList>
            <person name="Ross J.A."/>
            <person name="Koboldt D.C."/>
            <person name="Staisch J.E."/>
            <person name="Chamberlin H.M."/>
            <person name="Gupta B.P."/>
            <person name="Miller R.D."/>
            <person name="Baird S.E."/>
            <person name="Haag E.S."/>
        </authorList>
    </citation>
    <scope>NUCLEOTIDE SEQUENCE [LARGE SCALE GENOMIC DNA]</scope>
    <source>
        <strain evidence="2 3">AF16</strain>
    </source>
</reference>
<dbReference type="RefSeq" id="XP_002646055.1">
    <property type="nucleotide sequence ID" value="XM_002646009.1"/>
</dbReference>
<gene>
    <name evidence="2 4" type="ORF">CBG10680</name>
    <name evidence="2" type="ORF">CBG_10680</name>
</gene>
<evidence type="ECO:0000313" key="2">
    <source>
        <dbReference type="EMBL" id="CAP30016.1"/>
    </source>
</evidence>
<keyword evidence="1" id="KW-1133">Transmembrane helix</keyword>
<evidence type="ECO:0000313" key="4">
    <source>
        <dbReference type="WormBase" id="CBG10680"/>
    </source>
</evidence>
<dbReference type="InParanoid" id="A8XBK0"/>
<dbReference type="GeneID" id="8588055"/>
<accession>A8XBK0</accession>
<proteinExistence type="predicted"/>
<sequence>MPPIGVYTGQMYANADIPEPFSLCPHSRKCVKGVAIAAGATIVFFLCVGVGIIIHYNFY</sequence>
<dbReference type="KEGG" id="cbr:CBG_10680"/>
<evidence type="ECO:0000313" key="3">
    <source>
        <dbReference type="Proteomes" id="UP000008549"/>
    </source>
</evidence>
<feature type="transmembrane region" description="Helical" evidence="1">
    <location>
        <begin position="34"/>
        <end position="56"/>
    </location>
</feature>